<evidence type="ECO:0000313" key="4">
    <source>
        <dbReference type="Proteomes" id="UP001240150"/>
    </source>
</evidence>
<keyword evidence="1" id="KW-0472">Membrane</keyword>
<feature type="domain" description="Pyrrolo-quinoline quinone repeat" evidence="2">
    <location>
        <begin position="113"/>
        <end position="347"/>
    </location>
</feature>
<evidence type="ECO:0000313" key="3">
    <source>
        <dbReference type="EMBL" id="WIM95455.1"/>
    </source>
</evidence>
<dbReference type="InterPro" id="IPR002372">
    <property type="entry name" value="PQQ_rpt_dom"/>
</dbReference>
<dbReference type="Pfam" id="PF13360">
    <property type="entry name" value="PQQ_2"/>
    <property type="match status" value="1"/>
</dbReference>
<feature type="transmembrane region" description="Helical" evidence="1">
    <location>
        <begin position="39"/>
        <end position="58"/>
    </location>
</feature>
<dbReference type="Gene3D" id="2.130.10.10">
    <property type="entry name" value="YVTN repeat-like/Quinoprotein amine dehydrogenase"/>
    <property type="match status" value="1"/>
</dbReference>
<name>A0ABY8WCC2_9ACTN</name>
<dbReference type="InterPro" id="IPR011047">
    <property type="entry name" value="Quinoprotein_ADH-like_sf"/>
</dbReference>
<keyword evidence="4" id="KW-1185">Reference proteome</keyword>
<dbReference type="Gene3D" id="2.40.128.630">
    <property type="match status" value="1"/>
</dbReference>
<reference evidence="3 4" key="1">
    <citation type="submission" date="2023-06" db="EMBL/GenBank/DDBJ databases">
        <authorList>
            <person name="Yushchuk O."/>
            <person name="Binda E."/>
            <person name="Ruckert-Reed C."/>
            <person name="Fedorenko V."/>
            <person name="Kalinowski J."/>
            <person name="Marinelli F."/>
        </authorList>
    </citation>
    <scope>NUCLEOTIDE SEQUENCE [LARGE SCALE GENOMIC DNA]</scope>
    <source>
        <strain evidence="3 4">NRRL 3884</strain>
    </source>
</reference>
<dbReference type="EMBL" id="CP126980">
    <property type="protein sequence ID" value="WIM95455.1"/>
    <property type="molecule type" value="Genomic_DNA"/>
</dbReference>
<accession>A0ABY8WCC2</accession>
<proteinExistence type="predicted"/>
<dbReference type="RefSeq" id="WP_284916777.1">
    <property type="nucleotide sequence ID" value="NZ_CP126980.1"/>
</dbReference>
<keyword evidence="1" id="KW-0812">Transmembrane</keyword>
<dbReference type="PANTHER" id="PTHR34512:SF30">
    <property type="entry name" value="OUTER MEMBRANE PROTEIN ASSEMBLY FACTOR BAMB"/>
    <property type="match status" value="1"/>
</dbReference>
<dbReference type="PANTHER" id="PTHR34512">
    <property type="entry name" value="CELL SURFACE PROTEIN"/>
    <property type="match status" value="1"/>
</dbReference>
<organism evidence="3 4">
    <name type="scientific">Actinoplanes oblitus</name>
    <dbReference type="NCBI Taxonomy" id="3040509"/>
    <lineage>
        <taxon>Bacteria</taxon>
        <taxon>Bacillati</taxon>
        <taxon>Actinomycetota</taxon>
        <taxon>Actinomycetes</taxon>
        <taxon>Micromonosporales</taxon>
        <taxon>Micromonosporaceae</taxon>
        <taxon>Actinoplanes</taxon>
    </lineage>
</organism>
<sequence length="452" mass="48398">MPTDLDDLFAALGRQADAIAIAPAEQARRRGRRRGRNQAVVAAAVAVCLVAGAVGGLLHRSGHSTAPAVTPSSRTLSEIGRPVGLDGTLTTSTTVASNGRVFTLWQEPNGEFRVLAADLETGAEAWAVQHRGEPDELATLSPVAQAVVLSTDRTATAYDPADGHRLWELPLATSDVLTVHRRALVRWSRDTGELAALDWRSGEQRWSLPGLGDGPVWSLAVHSVDQMRADGGTDDRLVQVTGKGQVRVVNVDTGTVSRSLTVPAPDGSGMMRADNGWLITSETSGTGYRVRATDLRTGDSTVVFTGPPGNALTAVAMYLERLFVLDTGPTGTRVVAIDLRQSRRLWEVLDDHPMDGISAIGGHLLIGGQGITELYDQNGLLVYRTPDSYLHWLTTETLLRLTMSGTVERIRVADGRVEPLGQIPLQLGPCDSTPDRLACPVADGLRIWRLPG</sequence>
<keyword evidence="1" id="KW-1133">Transmembrane helix</keyword>
<protein>
    <submittedName>
        <fullName evidence="3">PQQ-binding-like beta-propeller repeat protein</fullName>
    </submittedName>
</protein>
<dbReference type="InterPro" id="IPR015943">
    <property type="entry name" value="WD40/YVTN_repeat-like_dom_sf"/>
</dbReference>
<dbReference type="SUPFAM" id="SSF50998">
    <property type="entry name" value="Quinoprotein alcohol dehydrogenase-like"/>
    <property type="match status" value="1"/>
</dbReference>
<evidence type="ECO:0000259" key="2">
    <source>
        <dbReference type="Pfam" id="PF13360"/>
    </source>
</evidence>
<dbReference type="Proteomes" id="UP001240150">
    <property type="component" value="Chromosome"/>
</dbReference>
<gene>
    <name evidence="3" type="ORF">ACTOB_007566</name>
</gene>
<evidence type="ECO:0000256" key="1">
    <source>
        <dbReference type="SAM" id="Phobius"/>
    </source>
</evidence>